<evidence type="ECO:0000313" key="2">
    <source>
        <dbReference type="Proteomes" id="UP001055811"/>
    </source>
</evidence>
<gene>
    <name evidence="1" type="ORF">L2E82_30479</name>
</gene>
<accession>A0ACB9D0D5</accession>
<proteinExistence type="predicted"/>
<name>A0ACB9D0D5_CICIN</name>
<reference evidence="2" key="1">
    <citation type="journal article" date="2022" name="Mol. Ecol. Resour.">
        <title>The genomes of chicory, endive, great burdock and yacon provide insights into Asteraceae palaeo-polyploidization history and plant inulin production.</title>
        <authorList>
            <person name="Fan W."/>
            <person name="Wang S."/>
            <person name="Wang H."/>
            <person name="Wang A."/>
            <person name="Jiang F."/>
            <person name="Liu H."/>
            <person name="Zhao H."/>
            <person name="Xu D."/>
            <person name="Zhang Y."/>
        </authorList>
    </citation>
    <scope>NUCLEOTIDE SEQUENCE [LARGE SCALE GENOMIC DNA]</scope>
    <source>
        <strain evidence="2">cv. Punajuju</strain>
    </source>
</reference>
<evidence type="ECO:0000313" key="1">
    <source>
        <dbReference type="EMBL" id="KAI3740062.1"/>
    </source>
</evidence>
<dbReference type="EMBL" id="CM042013">
    <property type="protein sequence ID" value="KAI3740062.1"/>
    <property type="molecule type" value="Genomic_DNA"/>
</dbReference>
<comment type="caution">
    <text evidence="1">The sequence shown here is derived from an EMBL/GenBank/DDBJ whole genome shotgun (WGS) entry which is preliminary data.</text>
</comment>
<sequence length="197" mass="22108">MNETFKLFNEVKSYDSAISDKFVTFFDDVKKHIDGVFFENQSPQDTNILLIRLLSVTLQNIFDSVRVPVNNLNLAADRIDDLIPKLDQLSSKITASISTELKGIVEKVFEKLDELRKHLPVTPSTAEGAPRGGKVPDFGDDEDDNDDDDDADEDDVDDNDDNDEEKSEEREGDETFGAKFAEDLENEIKAEAATTEE</sequence>
<reference evidence="1 2" key="2">
    <citation type="journal article" date="2022" name="Mol. Ecol. Resour.">
        <title>The genomes of chicory, endive, great burdock and yacon provide insights into Asteraceae paleo-polyploidization history and plant inulin production.</title>
        <authorList>
            <person name="Fan W."/>
            <person name="Wang S."/>
            <person name="Wang H."/>
            <person name="Wang A."/>
            <person name="Jiang F."/>
            <person name="Liu H."/>
            <person name="Zhao H."/>
            <person name="Xu D."/>
            <person name="Zhang Y."/>
        </authorList>
    </citation>
    <scope>NUCLEOTIDE SEQUENCE [LARGE SCALE GENOMIC DNA]</scope>
    <source>
        <strain evidence="2">cv. Punajuju</strain>
        <tissue evidence="1">Leaves</tissue>
    </source>
</reference>
<protein>
    <submittedName>
        <fullName evidence="1">Uncharacterized protein</fullName>
    </submittedName>
</protein>
<organism evidence="1 2">
    <name type="scientific">Cichorium intybus</name>
    <name type="common">Chicory</name>
    <dbReference type="NCBI Taxonomy" id="13427"/>
    <lineage>
        <taxon>Eukaryota</taxon>
        <taxon>Viridiplantae</taxon>
        <taxon>Streptophyta</taxon>
        <taxon>Embryophyta</taxon>
        <taxon>Tracheophyta</taxon>
        <taxon>Spermatophyta</taxon>
        <taxon>Magnoliopsida</taxon>
        <taxon>eudicotyledons</taxon>
        <taxon>Gunneridae</taxon>
        <taxon>Pentapetalae</taxon>
        <taxon>asterids</taxon>
        <taxon>campanulids</taxon>
        <taxon>Asterales</taxon>
        <taxon>Asteraceae</taxon>
        <taxon>Cichorioideae</taxon>
        <taxon>Cichorieae</taxon>
        <taxon>Cichoriinae</taxon>
        <taxon>Cichorium</taxon>
    </lineage>
</organism>
<keyword evidence="2" id="KW-1185">Reference proteome</keyword>
<dbReference type="Proteomes" id="UP001055811">
    <property type="component" value="Linkage Group LG05"/>
</dbReference>